<protein>
    <submittedName>
        <fullName evidence="7">Recombinase family protein</fullName>
    </submittedName>
</protein>
<evidence type="ECO:0000313" key="8">
    <source>
        <dbReference type="Proteomes" id="UP001284547"/>
    </source>
</evidence>
<dbReference type="Gene3D" id="3.40.50.1390">
    <property type="entry name" value="Resolvase, N-terminal catalytic domain"/>
    <property type="match status" value="1"/>
</dbReference>
<dbReference type="InterPro" id="IPR006119">
    <property type="entry name" value="Resolv_N"/>
</dbReference>
<gene>
    <name evidence="7" type="ORF">RZP41_29370</name>
</gene>
<keyword evidence="3" id="KW-0238">DNA-binding</keyword>
<keyword evidence="4" id="KW-0233">DNA recombination</keyword>
<dbReference type="GO" id="GO:0000150">
    <property type="term" value="F:DNA strand exchange activity"/>
    <property type="evidence" value="ECO:0007669"/>
    <property type="project" value="InterPro"/>
</dbReference>
<accession>A0AAW8XYG2</accession>
<reference evidence="7" key="1">
    <citation type="submission" date="2023-10" db="EMBL/GenBank/DDBJ databases">
        <title>Surveillance and assessment of the effects of hospital wastewater treatment on clearance of pathogenic bacterial and antimicrobial resistance genes.</title>
        <authorList>
            <person name="Wu Y."/>
        </authorList>
    </citation>
    <scope>NUCLEOTIDE SEQUENCE</scope>
    <source>
        <strain evidence="7">23-M-SRM-33-1</strain>
    </source>
</reference>
<organism evidence="7 8">
    <name type="scientific">Klebsiella quasipneumoniae subsp. quasipneumoniae</name>
    <dbReference type="NCBI Taxonomy" id="1667327"/>
    <lineage>
        <taxon>Bacteria</taxon>
        <taxon>Pseudomonadati</taxon>
        <taxon>Pseudomonadota</taxon>
        <taxon>Gammaproteobacteria</taxon>
        <taxon>Enterobacterales</taxon>
        <taxon>Enterobacteriaceae</taxon>
        <taxon>Klebsiella/Raoultella group</taxon>
        <taxon>Klebsiella</taxon>
        <taxon>Klebsiella pneumoniae complex</taxon>
    </lineage>
</organism>
<feature type="domain" description="Resolvase/invertase-type recombinase catalytic" evidence="6">
    <location>
        <begin position="5"/>
        <end position="139"/>
    </location>
</feature>
<evidence type="ECO:0000256" key="4">
    <source>
        <dbReference type="ARBA" id="ARBA00023172"/>
    </source>
</evidence>
<evidence type="ECO:0000256" key="1">
    <source>
        <dbReference type="ARBA" id="ARBA00009913"/>
    </source>
</evidence>
<dbReference type="InterPro" id="IPR036162">
    <property type="entry name" value="Resolvase-like_N_sf"/>
</dbReference>
<dbReference type="PROSITE" id="PS51736">
    <property type="entry name" value="RECOMBINASES_3"/>
    <property type="match status" value="1"/>
</dbReference>
<dbReference type="EMBL" id="JAWHZD010000061">
    <property type="protein sequence ID" value="MDV0845303.1"/>
    <property type="molecule type" value="Genomic_DNA"/>
</dbReference>
<comment type="caution">
    <text evidence="7">The sequence shown here is derived from an EMBL/GenBank/DDBJ whole genome shotgun (WGS) entry which is preliminary data.</text>
</comment>
<evidence type="ECO:0000256" key="5">
    <source>
        <dbReference type="PIRSR" id="PIRSR606118-50"/>
    </source>
</evidence>
<dbReference type="GO" id="GO:0003677">
    <property type="term" value="F:DNA binding"/>
    <property type="evidence" value="ECO:0007669"/>
    <property type="project" value="UniProtKB-KW"/>
</dbReference>
<keyword evidence="2" id="KW-0229">DNA integration</keyword>
<dbReference type="Pfam" id="PF00239">
    <property type="entry name" value="Resolvase"/>
    <property type="match status" value="1"/>
</dbReference>
<proteinExistence type="inferred from homology"/>
<dbReference type="InterPro" id="IPR006118">
    <property type="entry name" value="Recombinase_CS"/>
</dbReference>
<sequence length="193" mass="21985">MATIMRYGYARTSTKEQNPERQRVALQEEDCEELFVDQCSGKNAERPQLQLMMSKLRAGDTVVVKSVDRLARNTKDLLALLDEAKNKGAQVRFIDNHLTFDDSPTSNFMITMLGAVGELERSFIRQRQSEGIEIAKSNNVYKGRPVSKKTEAAKVKIAEKLARGVFTDKEIYESVKVSRASFYRIKKEIQTEQ</sequence>
<dbReference type="PROSITE" id="PS00398">
    <property type="entry name" value="RECOMBINASES_2"/>
    <property type="match status" value="1"/>
</dbReference>
<dbReference type="Proteomes" id="UP001284547">
    <property type="component" value="Unassembled WGS sequence"/>
</dbReference>
<dbReference type="PANTHER" id="PTHR30461">
    <property type="entry name" value="DNA-INVERTASE FROM LAMBDOID PROPHAGE"/>
    <property type="match status" value="1"/>
</dbReference>
<dbReference type="SMART" id="SM00857">
    <property type="entry name" value="Resolvase"/>
    <property type="match status" value="1"/>
</dbReference>
<dbReference type="RefSeq" id="WP_259271276.1">
    <property type="nucleotide sequence ID" value="NZ_JAWHZD010000061.1"/>
</dbReference>
<comment type="similarity">
    <text evidence="1">Belongs to the site-specific recombinase resolvase family.</text>
</comment>
<feature type="active site" description="O-(5'-phospho-DNA)-serine intermediate" evidence="5">
    <location>
        <position position="13"/>
    </location>
</feature>
<dbReference type="GO" id="GO:0015074">
    <property type="term" value="P:DNA integration"/>
    <property type="evidence" value="ECO:0007669"/>
    <property type="project" value="UniProtKB-KW"/>
</dbReference>
<evidence type="ECO:0000256" key="3">
    <source>
        <dbReference type="ARBA" id="ARBA00023125"/>
    </source>
</evidence>
<dbReference type="AlphaFoldDB" id="A0AAW8XYG2"/>
<dbReference type="InterPro" id="IPR050639">
    <property type="entry name" value="SSR_resolvase"/>
</dbReference>
<dbReference type="PANTHER" id="PTHR30461:SF26">
    <property type="entry name" value="RESOLVASE HOMOLOG YNEB"/>
    <property type="match status" value="1"/>
</dbReference>
<name>A0AAW8XYG2_9ENTR</name>
<evidence type="ECO:0000256" key="2">
    <source>
        <dbReference type="ARBA" id="ARBA00022908"/>
    </source>
</evidence>
<evidence type="ECO:0000259" key="6">
    <source>
        <dbReference type="PROSITE" id="PS51736"/>
    </source>
</evidence>
<evidence type="ECO:0000313" key="7">
    <source>
        <dbReference type="EMBL" id="MDV0845303.1"/>
    </source>
</evidence>
<dbReference type="CDD" id="cd03768">
    <property type="entry name" value="SR_ResInv"/>
    <property type="match status" value="1"/>
</dbReference>
<dbReference type="SUPFAM" id="SSF53041">
    <property type="entry name" value="Resolvase-like"/>
    <property type="match status" value="1"/>
</dbReference>